<dbReference type="EMBL" id="MKKU01001293">
    <property type="protein sequence ID" value="RNE96255.1"/>
    <property type="molecule type" value="Genomic_DNA"/>
</dbReference>
<evidence type="ECO:0000313" key="3">
    <source>
        <dbReference type="Proteomes" id="UP000284403"/>
    </source>
</evidence>
<feature type="region of interest" description="Disordered" evidence="1">
    <location>
        <begin position="209"/>
        <end position="404"/>
    </location>
</feature>
<accession>A0A422MSN8</accession>
<feature type="compositionally biased region" description="Polar residues" evidence="1">
    <location>
        <begin position="209"/>
        <end position="221"/>
    </location>
</feature>
<name>A0A422MSN8_9TRYP</name>
<sequence>MSSFSRGCGALLRELSGLPPFSSFPLPALTLCAAPHRAPHFSLCFFLSAAPQPTGFAAALLPPPPPLFLLMALTVRRRAVCALALLALLCGGCVSFVCGADAEEAQTTGDVNVSVEVSCPNTEKKLRWRVAGEGGSAAWNTCPTTPGGSEGSGGAAYSNSICLTAGSVYLEKFLTGKCPASQPTDGGDAALFTMNCTAAANSALHNLSKSEDGNVSINPTDNPLGASGGCEYPNFSQPAAEVQSGPQPQEQEQTAGPRAATRSSPQRLPAPQAPVKTAHEGNPSGVSRSVPGEPTAPAGLPGTVAGLTGSQEQSAEGIQKTPTPSVGTAASSTQTAGERAADAHGGTQTSSTTQGRSGTPNAAAPASDNDGITTTTAITRSPSDGSGAKSNADGSATNSNATQKAVTNAADRSATNALFVRASPLLLLTAVLACAAGQW</sequence>
<dbReference type="GeneID" id="40323388"/>
<feature type="compositionally biased region" description="Polar residues" evidence="1">
    <location>
        <begin position="370"/>
        <end position="404"/>
    </location>
</feature>
<evidence type="ECO:0000256" key="1">
    <source>
        <dbReference type="SAM" id="MobiDB-lite"/>
    </source>
</evidence>
<evidence type="ECO:0000313" key="2">
    <source>
        <dbReference type="EMBL" id="RNE96255.1"/>
    </source>
</evidence>
<feature type="compositionally biased region" description="Polar residues" evidence="1">
    <location>
        <begin position="308"/>
        <end position="336"/>
    </location>
</feature>
<dbReference type="Proteomes" id="UP000284403">
    <property type="component" value="Unassembled WGS sequence"/>
</dbReference>
<dbReference type="RefSeq" id="XP_029223293.1">
    <property type="nucleotide sequence ID" value="XM_029376584.1"/>
</dbReference>
<protein>
    <submittedName>
        <fullName evidence="2">Mucin-like glycoprotein</fullName>
    </submittedName>
</protein>
<reference evidence="2 3" key="1">
    <citation type="journal article" date="2018" name="BMC Genomics">
        <title>Genomic comparison of Trypanosoma conorhini and Trypanosoma rangeli to Trypanosoma cruzi strains of high and low virulence.</title>
        <authorList>
            <person name="Bradwell K.R."/>
            <person name="Koparde V.N."/>
            <person name="Matveyev A.V."/>
            <person name="Serrano M.G."/>
            <person name="Alves J.M."/>
            <person name="Parikh H."/>
            <person name="Huang B."/>
            <person name="Lee V."/>
            <person name="Espinosa-Alvarez O."/>
            <person name="Ortiz P.A."/>
            <person name="Costa-Martins A.G."/>
            <person name="Teixeira M.M."/>
            <person name="Buck G.A."/>
        </authorList>
    </citation>
    <scope>NUCLEOTIDE SEQUENCE [LARGE SCALE GENOMIC DNA]</scope>
    <source>
        <strain evidence="2 3">025E</strain>
    </source>
</reference>
<dbReference type="AlphaFoldDB" id="A0A422MSN8"/>
<feature type="compositionally biased region" description="Low complexity" evidence="1">
    <location>
        <begin position="345"/>
        <end position="359"/>
    </location>
</feature>
<keyword evidence="3" id="KW-1185">Reference proteome</keyword>
<gene>
    <name evidence="2" type="ORF">Tco025E_09777</name>
</gene>
<comment type="caution">
    <text evidence="2">The sequence shown here is derived from an EMBL/GenBank/DDBJ whole genome shotgun (WGS) entry which is preliminary data.</text>
</comment>
<proteinExistence type="predicted"/>
<organism evidence="2 3">
    <name type="scientific">Trypanosoma conorhini</name>
    <dbReference type="NCBI Taxonomy" id="83891"/>
    <lineage>
        <taxon>Eukaryota</taxon>
        <taxon>Discoba</taxon>
        <taxon>Euglenozoa</taxon>
        <taxon>Kinetoplastea</taxon>
        <taxon>Metakinetoplastina</taxon>
        <taxon>Trypanosomatida</taxon>
        <taxon>Trypanosomatidae</taxon>
        <taxon>Trypanosoma</taxon>
    </lineage>
</organism>
<feature type="compositionally biased region" description="Polar residues" evidence="1">
    <location>
        <begin position="244"/>
        <end position="254"/>
    </location>
</feature>